<proteinExistence type="predicted"/>
<evidence type="ECO:0000313" key="1">
    <source>
        <dbReference type="EMBL" id="SVB83242.1"/>
    </source>
</evidence>
<dbReference type="AlphaFoldDB" id="A0A382H7Q6"/>
<reference evidence="1" key="1">
    <citation type="submission" date="2018-05" db="EMBL/GenBank/DDBJ databases">
        <authorList>
            <person name="Lanie J.A."/>
            <person name="Ng W.-L."/>
            <person name="Kazmierczak K.M."/>
            <person name="Andrzejewski T.M."/>
            <person name="Davidsen T.M."/>
            <person name="Wayne K.J."/>
            <person name="Tettelin H."/>
            <person name="Glass J.I."/>
            <person name="Rusch D."/>
            <person name="Podicherti R."/>
            <person name="Tsui H.-C.T."/>
            <person name="Winkler M.E."/>
        </authorList>
    </citation>
    <scope>NUCLEOTIDE SEQUENCE</scope>
</reference>
<name>A0A382H7Q6_9ZZZZ</name>
<organism evidence="1">
    <name type="scientific">marine metagenome</name>
    <dbReference type="NCBI Taxonomy" id="408172"/>
    <lineage>
        <taxon>unclassified sequences</taxon>
        <taxon>metagenomes</taxon>
        <taxon>ecological metagenomes</taxon>
    </lineage>
</organism>
<protein>
    <submittedName>
        <fullName evidence="1">Uncharacterized protein</fullName>
    </submittedName>
</protein>
<dbReference type="EMBL" id="UINC01059621">
    <property type="protein sequence ID" value="SVB83242.1"/>
    <property type="molecule type" value="Genomic_DNA"/>
</dbReference>
<sequence length="45" mass="4740">MIPGFGGASSRAPGSFASWAAPARGYCPLSETLSRDVFLIRQPTI</sequence>
<gene>
    <name evidence="1" type="ORF">METZ01_LOCUS236096</name>
</gene>
<accession>A0A382H7Q6</accession>